<evidence type="ECO:0000256" key="1">
    <source>
        <dbReference type="ARBA" id="ARBA00022614"/>
    </source>
</evidence>
<feature type="compositionally biased region" description="Low complexity" evidence="3">
    <location>
        <begin position="1156"/>
        <end position="1168"/>
    </location>
</feature>
<dbReference type="Pfam" id="PF13855">
    <property type="entry name" value="LRR_8"/>
    <property type="match status" value="1"/>
</dbReference>
<keyword evidence="5" id="KW-1185">Reference proteome</keyword>
<dbReference type="InterPro" id="IPR006553">
    <property type="entry name" value="Leu-rich_rpt_Cys-con_subtyp"/>
</dbReference>
<keyword evidence="2" id="KW-0677">Repeat</keyword>
<evidence type="ECO:0000256" key="3">
    <source>
        <dbReference type="SAM" id="MobiDB-lite"/>
    </source>
</evidence>
<sequence length="1270" mass="137434">MVRYTLPPRSIRDEPSPKICDSRWWPPSPPKPVSAVSSLSPLSTWDEQAPGTFLLHPPQTNKFPAASIDAVAASARRAERRRQQHEALHLSATTRRGGVTPRLLLFPSKRTDSADDDRMLDLSDKSLGTLPISYGPAAASLATLEAHRNRLASLPAELFLMYPSLQVLGLSANQLVELPDAVGEMASLLALDVSQNQLLALPESLGRLTALCSLNISCNQLRSLPSQLSACVELYELDAHSNQIEALPLEVGSLPALSVLDVSHNRLTELPSALLLDAPSLTDLRCRGNPLTEETERLLEEEGALFRFTDPDWVYASLRAEEGEPSGAAPVALVRASWLVERANAFRRAWDDSEERGDLLLPRRQEMPPEAFIYEEELRSLTPVGAYNRIAVIAISHCWASARHPDPEGTTLLQIGSILEERLSMRSHRNLGGYAFWPSEAGVFLDWCSLHQKDSKDQRSAEEERLFRRALANMTIWYAHQRCTTILLPHSGAEASKWESKDSGWGTFETSASRLFKVSVPFLWPGLVTEDEDEATSKCTQGYFPALAPQSFREVAKTKHFSEGARDLEAVCALYERDARAALQGVRELNFDDRHWGDEHFATMARCLTHCVRLRRLSLVRNKASDAAMRSLGEALGGASKLEYLNISGNRRVGAGGLRCIAAAAAAGGLSQLTCLLMDDLDLDGQKLDGFASALDGEGALPRLQKLSVKVNPRLGDAALLRLADVLKLGALQSLLVVDGTGCDFSEEGGRSIEAVRPAVRLVVAHEARGAVHEAPVERSEERRRRGLEYLEKRELQALTKATPRQYRKIWPVDMPSPINTVSTSSCESLASSLAKRRQLSAREREDRRSQQRGHDSRRSNGHASGRHSRRVSRKGATMECTVSKATAAVEQEAPRVERAEVQSSGAAGSCIPADCGGEQTTCAGAPAAGDGSCDSGNFPSSAASLEAESSPLQVSRFSTPSVNEEVSCGKAPSSAPSVDGEPRCDGAPSSSSGVDGETSCSRPRSSATGVDGEASCSRAPSSAPGIDGETSCERAPSCAPSVDSPGIESRCTSGKASEALASTDLGKVPSSQTGCVEKQASVPSVEATRSEDELQSTASASARSRYDEFARAVIDTILESEDGEEREREIEEFSESNEAPSKEHFLTMVAKPVFSPSTKRSNRSSSRFAELERENSMSMTDGDFLLKCIDCSSVLHLPPMNSVKELVDQRVKCGICFSVMKINGLAALQETENGEADDADNMLGESGVLCSARRSSSYAMEIPNDESVS</sequence>
<feature type="compositionally biased region" description="Basic and acidic residues" evidence="3">
    <location>
        <begin position="841"/>
        <end position="859"/>
    </location>
</feature>
<feature type="compositionally biased region" description="Polar residues" evidence="3">
    <location>
        <begin position="989"/>
        <end position="1009"/>
    </location>
</feature>
<dbReference type="SMART" id="SM00364">
    <property type="entry name" value="LRR_BAC"/>
    <property type="match status" value="5"/>
</dbReference>
<feature type="region of interest" description="Disordered" evidence="3">
    <location>
        <begin position="1"/>
        <end position="39"/>
    </location>
</feature>
<dbReference type="EMBL" id="JBGBPQ010000005">
    <property type="protein sequence ID" value="KAL1524608.1"/>
    <property type="molecule type" value="Genomic_DNA"/>
</dbReference>
<dbReference type="InterPro" id="IPR050216">
    <property type="entry name" value="LRR_domain-containing"/>
</dbReference>
<dbReference type="InterPro" id="IPR003591">
    <property type="entry name" value="Leu-rich_rpt_typical-subtyp"/>
</dbReference>
<feature type="region of interest" description="Disordered" evidence="3">
    <location>
        <begin position="833"/>
        <end position="880"/>
    </location>
</feature>
<gene>
    <name evidence="4" type="ORF">AB1Y20_019497</name>
</gene>
<keyword evidence="1" id="KW-0433">Leucine-rich repeat</keyword>
<dbReference type="Proteomes" id="UP001515480">
    <property type="component" value="Unassembled WGS sequence"/>
</dbReference>
<dbReference type="PROSITE" id="PS51450">
    <property type="entry name" value="LRR"/>
    <property type="match status" value="1"/>
</dbReference>
<dbReference type="GO" id="GO:0005737">
    <property type="term" value="C:cytoplasm"/>
    <property type="evidence" value="ECO:0007669"/>
    <property type="project" value="TreeGrafter"/>
</dbReference>
<dbReference type="AlphaFoldDB" id="A0AB34JUA3"/>
<dbReference type="SMART" id="SM00367">
    <property type="entry name" value="LRR_CC"/>
    <property type="match status" value="3"/>
</dbReference>
<reference evidence="4 5" key="1">
    <citation type="journal article" date="2024" name="Science">
        <title>Giant polyketide synthase enzymes in the biosynthesis of giant marine polyether toxins.</title>
        <authorList>
            <person name="Fallon T.R."/>
            <person name="Shende V.V."/>
            <person name="Wierzbicki I.H."/>
            <person name="Pendleton A.L."/>
            <person name="Watervoot N.F."/>
            <person name="Auber R.P."/>
            <person name="Gonzalez D.J."/>
            <person name="Wisecaver J.H."/>
            <person name="Moore B.S."/>
        </authorList>
    </citation>
    <scope>NUCLEOTIDE SEQUENCE [LARGE SCALE GENOMIC DNA]</scope>
    <source>
        <strain evidence="4 5">12B1</strain>
    </source>
</reference>
<dbReference type="SUPFAM" id="SSF52058">
    <property type="entry name" value="L domain-like"/>
    <property type="match status" value="1"/>
</dbReference>
<name>A0AB34JUA3_PRYPA</name>
<evidence type="ECO:0000313" key="4">
    <source>
        <dbReference type="EMBL" id="KAL1524608.1"/>
    </source>
</evidence>
<feature type="region of interest" description="Disordered" evidence="3">
    <location>
        <begin position="941"/>
        <end position="1101"/>
    </location>
</feature>
<comment type="caution">
    <text evidence="4">The sequence shown here is derived from an EMBL/GenBank/DDBJ whole genome shotgun (WGS) entry which is preliminary data.</text>
</comment>
<dbReference type="Gene3D" id="3.80.10.10">
    <property type="entry name" value="Ribonuclease Inhibitor"/>
    <property type="match status" value="2"/>
</dbReference>
<dbReference type="InterPro" id="IPR001611">
    <property type="entry name" value="Leu-rich_rpt"/>
</dbReference>
<dbReference type="PANTHER" id="PTHR48051:SF46">
    <property type="entry name" value="LEUCINE RICH REPEAT-CONTAINING DOMAIN PROTEIN"/>
    <property type="match status" value="1"/>
</dbReference>
<dbReference type="InterPro" id="IPR032675">
    <property type="entry name" value="LRR_dom_sf"/>
</dbReference>
<protein>
    <recommendedName>
        <fullName evidence="6">Leucine rich repeat protein</fullName>
    </recommendedName>
</protein>
<accession>A0AB34JUA3</accession>
<feature type="compositionally biased region" description="Low complexity" evidence="3">
    <location>
        <begin position="941"/>
        <end position="953"/>
    </location>
</feature>
<feature type="compositionally biased region" description="Polar residues" evidence="3">
    <location>
        <begin position="954"/>
        <end position="965"/>
    </location>
</feature>
<feature type="compositionally biased region" description="Basic residues" evidence="3">
    <location>
        <begin position="865"/>
        <end position="874"/>
    </location>
</feature>
<evidence type="ECO:0000313" key="5">
    <source>
        <dbReference type="Proteomes" id="UP001515480"/>
    </source>
</evidence>
<dbReference type="PANTHER" id="PTHR48051">
    <property type="match status" value="1"/>
</dbReference>
<evidence type="ECO:0008006" key="6">
    <source>
        <dbReference type="Google" id="ProtNLM"/>
    </source>
</evidence>
<dbReference type="SMART" id="SM00369">
    <property type="entry name" value="LRR_TYP"/>
    <property type="match status" value="4"/>
</dbReference>
<evidence type="ECO:0000256" key="2">
    <source>
        <dbReference type="ARBA" id="ARBA00022737"/>
    </source>
</evidence>
<organism evidence="4 5">
    <name type="scientific">Prymnesium parvum</name>
    <name type="common">Toxic golden alga</name>
    <dbReference type="NCBI Taxonomy" id="97485"/>
    <lineage>
        <taxon>Eukaryota</taxon>
        <taxon>Haptista</taxon>
        <taxon>Haptophyta</taxon>
        <taxon>Prymnesiophyceae</taxon>
        <taxon>Prymnesiales</taxon>
        <taxon>Prymnesiaceae</taxon>
        <taxon>Prymnesium</taxon>
    </lineage>
</organism>
<proteinExistence type="predicted"/>
<feature type="region of interest" description="Disordered" evidence="3">
    <location>
        <begin position="1156"/>
        <end position="1175"/>
    </location>
</feature>